<evidence type="ECO:0000256" key="5">
    <source>
        <dbReference type="ARBA" id="ARBA00023065"/>
    </source>
</evidence>
<feature type="transmembrane region" description="Helical" evidence="9">
    <location>
        <begin position="174"/>
        <end position="193"/>
    </location>
</feature>
<evidence type="ECO:0000313" key="11">
    <source>
        <dbReference type="EMBL" id="KXN69390.1"/>
    </source>
</evidence>
<keyword evidence="7 8" id="KW-0407">Ion channel</keyword>
<dbReference type="GO" id="GO:0015271">
    <property type="term" value="F:outward rectifier potassium channel activity"/>
    <property type="evidence" value="ECO:0007669"/>
    <property type="project" value="TreeGrafter"/>
</dbReference>
<dbReference type="InterPro" id="IPR013099">
    <property type="entry name" value="K_chnl_dom"/>
</dbReference>
<evidence type="ECO:0000256" key="6">
    <source>
        <dbReference type="ARBA" id="ARBA00023136"/>
    </source>
</evidence>
<dbReference type="PANTHER" id="PTHR11003">
    <property type="entry name" value="POTASSIUM CHANNEL, SUBFAMILY K"/>
    <property type="match status" value="1"/>
</dbReference>
<dbReference type="AlphaFoldDB" id="A0A137P2Y6"/>
<keyword evidence="12" id="KW-1185">Reference proteome</keyword>
<gene>
    <name evidence="11" type="ORF">CONCODRAFT_18339</name>
</gene>
<evidence type="ECO:0000256" key="8">
    <source>
        <dbReference type="RuleBase" id="RU003857"/>
    </source>
</evidence>
<evidence type="ECO:0000259" key="10">
    <source>
        <dbReference type="Pfam" id="PF07885"/>
    </source>
</evidence>
<name>A0A137P2Y6_CONC2</name>
<accession>A0A137P2Y6</accession>
<proteinExistence type="inferred from homology"/>
<keyword evidence="2 8" id="KW-0813">Transport</keyword>
<evidence type="ECO:0000256" key="7">
    <source>
        <dbReference type="ARBA" id="ARBA00023303"/>
    </source>
</evidence>
<feature type="domain" description="Potassium channel" evidence="10">
    <location>
        <begin position="185"/>
        <end position="253"/>
    </location>
</feature>
<dbReference type="GO" id="GO:0030322">
    <property type="term" value="P:stabilization of membrane potential"/>
    <property type="evidence" value="ECO:0007669"/>
    <property type="project" value="TreeGrafter"/>
</dbReference>
<dbReference type="Gene3D" id="1.10.287.70">
    <property type="match status" value="2"/>
</dbReference>
<evidence type="ECO:0000256" key="3">
    <source>
        <dbReference type="ARBA" id="ARBA00022692"/>
    </source>
</evidence>
<dbReference type="SUPFAM" id="SSF81324">
    <property type="entry name" value="Voltage-gated potassium channels"/>
    <property type="match status" value="2"/>
</dbReference>
<feature type="transmembrane region" description="Helical" evidence="9">
    <location>
        <begin position="230"/>
        <end position="249"/>
    </location>
</feature>
<dbReference type="GO" id="GO:0005886">
    <property type="term" value="C:plasma membrane"/>
    <property type="evidence" value="ECO:0007669"/>
    <property type="project" value="TreeGrafter"/>
</dbReference>
<evidence type="ECO:0000256" key="2">
    <source>
        <dbReference type="ARBA" id="ARBA00022448"/>
    </source>
</evidence>
<feature type="transmembrane region" description="Helical" evidence="9">
    <location>
        <begin position="354"/>
        <end position="373"/>
    </location>
</feature>
<feature type="transmembrane region" description="Helical" evidence="9">
    <location>
        <begin position="326"/>
        <end position="347"/>
    </location>
</feature>
<keyword evidence="4 9" id="KW-1133">Transmembrane helix</keyword>
<dbReference type="PANTHER" id="PTHR11003:SF291">
    <property type="entry name" value="IP11374P"/>
    <property type="match status" value="1"/>
</dbReference>
<sequence>MRSKIGDEKIKNPTNHHHRHLPMMAGMLAPICILINIPPAIGGWGGDIEDDIMNSNTLRSGPDMKVIWLLRTGIILLFLALFSLLMRFSERRVVLFTWISIVSYFTNTCLVISLIVYFYLKYSVPANTTLPEERYASCASGALSLVNCLMLFIDFFKHDRLKNQRSGVTKNQRTLIFMIIAANIWTFIGALAFSYFEDWTFSTGIYFSIVTITTIGFGDKRIKSNSTRGFNIFYACVGIALFGTIVAFIRKVVLEYFEAKYQANIAKIEVTKLDEFCSASSQNISTKIPLHRSHKVTHSILKNVKKLENQKLESQRFQLHLYTKQLFYSTISLLLLWFLGAAIFCILEEWSYFTALYFCFISFTTIGYGDIVVKPYTSILVFCVYSFFGLVAMAYVVSVAIEFFSFLIESYSDKMDNKHKIKSRKYMIKHKIKHKSTLGTYNFGTERNIELVKALEINTGNESKDLINQLMIMTEFYNDEMIDLFIPSDDELSDKYKEKMRQTQLQKIEKIESIYSELINLCMEKIEVVGSGTS</sequence>
<keyword evidence="5 8" id="KW-0406">Ion transport</keyword>
<organism evidence="11 12">
    <name type="scientific">Conidiobolus coronatus (strain ATCC 28846 / CBS 209.66 / NRRL 28638)</name>
    <name type="common">Delacroixia coronata</name>
    <dbReference type="NCBI Taxonomy" id="796925"/>
    <lineage>
        <taxon>Eukaryota</taxon>
        <taxon>Fungi</taxon>
        <taxon>Fungi incertae sedis</taxon>
        <taxon>Zoopagomycota</taxon>
        <taxon>Entomophthoromycotina</taxon>
        <taxon>Entomophthoromycetes</taxon>
        <taxon>Entomophthorales</taxon>
        <taxon>Ancylistaceae</taxon>
        <taxon>Conidiobolus</taxon>
    </lineage>
</organism>
<feature type="domain" description="Potassium channel" evidence="10">
    <location>
        <begin position="333"/>
        <end position="404"/>
    </location>
</feature>
<feature type="transmembrane region" description="Helical" evidence="9">
    <location>
        <begin position="93"/>
        <end position="119"/>
    </location>
</feature>
<feature type="transmembrane region" description="Helical" evidence="9">
    <location>
        <begin position="134"/>
        <end position="153"/>
    </location>
</feature>
<dbReference type="GO" id="GO:0022841">
    <property type="term" value="F:potassium ion leak channel activity"/>
    <property type="evidence" value="ECO:0007669"/>
    <property type="project" value="TreeGrafter"/>
</dbReference>
<evidence type="ECO:0000256" key="4">
    <source>
        <dbReference type="ARBA" id="ARBA00022989"/>
    </source>
</evidence>
<evidence type="ECO:0000256" key="1">
    <source>
        <dbReference type="ARBA" id="ARBA00004141"/>
    </source>
</evidence>
<evidence type="ECO:0000313" key="12">
    <source>
        <dbReference type="Proteomes" id="UP000070444"/>
    </source>
</evidence>
<feature type="transmembrane region" description="Helical" evidence="9">
    <location>
        <begin position="379"/>
        <end position="408"/>
    </location>
</feature>
<protein>
    <submittedName>
        <fullName evidence="11">Voltage-gated potassium channel</fullName>
    </submittedName>
</protein>
<feature type="transmembrane region" description="Helical" evidence="9">
    <location>
        <begin position="66"/>
        <end position="86"/>
    </location>
</feature>
<feature type="transmembrane region" description="Helical" evidence="9">
    <location>
        <begin position="199"/>
        <end position="218"/>
    </location>
</feature>
<comment type="subcellular location">
    <subcellularLocation>
        <location evidence="1">Membrane</location>
        <topology evidence="1">Multi-pass membrane protein</topology>
    </subcellularLocation>
</comment>
<dbReference type="Pfam" id="PF07885">
    <property type="entry name" value="Ion_trans_2"/>
    <property type="match status" value="2"/>
</dbReference>
<feature type="transmembrane region" description="Helical" evidence="9">
    <location>
        <begin position="21"/>
        <end position="46"/>
    </location>
</feature>
<dbReference type="InterPro" id="IPR003280">
    <property type="entry name" value="2pore_dom_K_chnl"/>
</dbReference>
<comment type="similarity">
    <text evidence="8">Belongs to the two pore domain potassium channel (TC 1.A.1.8) family.</text>
</comment>
<evidence type="ECO:0000256" key="9">
    <source>
        <dbReference type="SAM" id="Phobius"/>
    </source>
</evidence>
<keyword evidence="6 9" id="KW-0472">Membrane</keyword>
<keyword evidence="3 8" id="KW-0812">Transmembrane</keyword>
<dbReference type="OrthoDB" id="297496at2759"/>
<dbReference type="PRINTS" id="PR01333">
    <property type="entry name" value="2POREKCHANEL"/>
</dbReference>
<dbReference type="EMBL" id="KQ964536">
    <property type="protein sequence ID" value="KXN69390.1"/>
    <property type="molecule type" value="Genomic_DNA"/>
</dbReference>
<dbReference type="Proteomes" id="UP000070444">
    <property type="component" value="Unassembled WGS sequence"/>
</dbReference>
<reference evidence="11 12" key="1">
    <citation type="journal article" date="2015" name="Genome Biol. Evol.">
        <title>Phylogenomic analyses indicate that early fungi evolved digesting cell walls of algal ancestors of land plants.</title>
        <authorList>
            <person name="Chang Y."/>
            <person name="Wang S."/>
            <person name="Sekimoto S."/>
            <person name="Aerts A.L."/>
            <person name="Choi C."/>
            <person name="Clum A."/>
            <person name="LaButti K.M."/>
            <person name="Lindquist E.A."/>
            <person name="Yee Ngan C."/>
            <person name="Ohm R.A."/>
            <person name="Salamov A.A."/>
            <person name="Grigoriev I.V."/>
            <person name="Spatafora J.W."/>
            <person name="Berbee M.L."/>
        </authorList>
    </citation>
    <scope>NUCLEOTIDE SEQUENCE [LARGE SCALE GENOMIC DNA]</scope>
    <source>
        <strain evidence="11 12">NRRL 28638</strain>
    </source>
</reference>